<evidence type="ECO:0000256" key="2">
    <source>
        <dbReference type="ARBA" id="ARBA00022857"/>
    </source>
</evidence>
<evidence type="ECO:0000256" key="3">
    <source>
        <dbReference type="ARBA" id="ARBA00023002"/>
    </source>
</evidence>
<dbReference type="Gene3D" id="3.40.50.720">
    <property type="entry name" value="NAD(P)-binding Rossmann-like Domain"/>
    <property type="match status" value="1"/>
</dbReference>
<dbReference type="AlphaFoldDB" id="A0AAD2GXB8"/>
<dbReference type="FunFam" id="3.40.50.720:FF:000090">
    <property type="entry name" value="NADP-dependent mannitol dehydrogenase"/>
    <property type="match status" value="1"/>
</dbReference>
<keyword evidence="2" id="KW-0521">NADP</keyword>
<dbReference type="InterPro" id="IPR036291">
    <property type="entry name" value="NAD(P)-bd_dom_sf"/>
</dbReference>
<dbReference type="Proteomes" id="UP001295794">
    <property type="component" value="Unassembled WGS sequence"/>
</dbReference>
<name>A0AAD2GXB8_9AGAR</name>
<dbReference type="PRINTS" id="PR00080">
    <property type="entry name" value="SDRFAMILY"/>
</dbReference>
<dbReference type="SUPFAM" id="SSF51735">
    <property type="entry name" value="NAD(P)-binding Rossmann-fold domains"/>
    <property type="match status" value="1"/>
</dbReference>
<keyword evidence="3" id="KW-0560">Oxidoreductase</keyword>
<comment type="caution">
    <text evidence="4">The sequence shown here is derived from an EMBL/GenBank/DDBJ whole genome shotgun (WGS) entry which is preliminary data.</text>
</comment>
<proteinExistence type="inferred from homology"/>
<evidence type="ECO:0000256" key="1">
    <source>
        <dbReference type="ARBA" id="ARBA00006484"/>
    </source>
</evidence>
<protein>
    <recommendedName>
        <fullName evidence="6">NAD(P)-binding protein</fullName>
    </recommendedName>
</protein>
<evidence type="ECO:0000313" key="5">
    <source>
        <dbReference type="Proteomes" id="UP001295794"/>
    </source>
</evidence>
<reference evidence="4" key="1">
    <citation type="submission" date="2023-11" db="EMBL/GenBank/DDBJ databases">
        <authorList>
            <person name="De Vega J J."/>
            <person name="De Vega J J."/>
        </authorList>
    </citation>
    <scope>NUCLEOTIDE SEQUENCE</scope>
</reference>
<evidence type="ECO:0008006" key="6">
    <source>
        <dbReference type="Google" id="ProtNLM"/>
    </source>
</evidence>
<organism evidence="4 5">
    <name type="scientific">Mycena citricolor</name>
    <dbReference type="NCBI Taxonomy" id="2018698"/>
    <lineage>
        <taxon>Eukaryota</taxon>
        <taxon>Fungi</taxon>
        <taxon>Dikarya</taxon>
        <taxon>Basidiomycota</taxon>
        <taxon>Agaricomycotina</taxon>
        <taxon>Agaricomycetes</taxon>
        <taxon>Agaricomycetidae</taxon>
        <taxon>Agaricales</taxon>
        <taxon>Marasmiineae</taxon>
        <taxon>Mycenaceae</taxon>
        <taxon>Mycena</taxon>
    </lineage>
</organism>
<keyword evidence="5" id="KW-1185">Reference proteome</keyword>
<dbReference type="PRINTS" id="PR00081">
    <property type="entry name" value="GDHRDH"/>
</dbReference>
<dbReference type="InterPro" id="IPR020904">
    <property type="entry name" value="Sc_DH/Rdtase_CS"/>
</dbReference>
<dbReference type="GO" id="GO:0050085">
    <property type="term" value="F:mannitol 2-dehydrogenase (NADP+) activity"/>
    <property type="evidence" value="ECO:0007669"/>
    <property type="project" value="UniProtKB-ARBA"/>
</dbReference>
<dbReference type="PANTHER" id="PTHR43008">
    <property type="entry name" value="BENZIL REDUCTASE"/>
    <property type="match status" value="1"/>
</dbReference>
<accession>A0AAD2GXB8</accession>
<dbReference type="InterPro" id="IPR002347">
    <property type="entry name" value="SDR_fam"/>
</dbReference>
<dbReference type="PANTHER" id="PTHR43008:SF14">
    <property type="entry name" value="DEHYDROGENASE ARBD, PUTATIVE-RELATED"/>
    <property type="match status" value="1"/>
</dbReference>
<dbReference type="GO" id="GO:0005975">
    <property type="term" value="P:carbohydrate metabolic process"/>
    <property type="evidence" value="ECO:0007669"/>
    <property type="project" value="UniProtKB-ARBA"/>
</dbReference>
<dbReference type="EMBL" id="CAVNYO010000082">
    <property type="protein sequence ID" value="CAK5265251.1"/>
    <property type="molecule type" value="Genomic_DNA"/>
</dbReference>
<evidence type="ECO:0000313" key="4">
    <source>
        <dbReference type="EMBL" id="CAK5265251.1"/>
    </source>
</evidence>
<dbReference type="PROSITE" id="PS00061">
    <property type="entry name" value="ADH_SHORT"/>
    <property type="match status" value="1"/>
</dbReference>
<gene>
    <name evidence="4" type="ORF">MYCIT1_LOCUS6070</name>
</gene>
<comment type="similarity">
    <text evidence="1">Belongs to the short-chain dehydrogenases/reductases (SDR) family.</text>
</comment>
<dbReference type="GO" id="GO:0050664">
    <property type="term" value="F:oxidoreductase activity, acting on NAD(P)H, oxygen as acceptor"/>
    <property type="evidence" value="ECO:0007669"/>
    <property type="project" value="TreeGrafter"/>
</dbReference>
<dbReference type="Pfam" id="PF13561">
    <property type="entry name" value="adh_short_C2"/>
    <property type="match status" value="1"/>
</dbReference>
<dbReference type="GO" id="GO:0044281">
    <property type="term" value="P:small molecule metabolic process"/>
    <property type="evidence" value="ECO:0007669"/>
    <property type="project" value="UniProtKB-ARBA"/>
</dbReference>
<sequence>MASLRAFTLPRHAGLLTRVLLPLSPSLPRHPLRAGCNSYSSGTLNADAAPRIHSKAHPMFSMQGKVCVVTGAARGLGLEFCKAFVQSGCTTIAVVDLKAEEAKAAAAELEALARTDHKDDASATPDALKMVGIGCDVSSEESVTAAFAEVMAAYGRIDAVVASAGIVENYSAFDYPADRIRRLYDINVHGSFFTAREAARHMIPSGGGSIVLIASMSANIVNIPQLQTPYNASKAAVKHMASSLAVEWATKGIRVNTLSPGYMLTKLTRTILESDQELKKTWEGLTPMGRMGEPEDLSGAIIYLCSDASKFMTGSEIRVDGGYCVV</sequence>